<gene>
    <name evidence="1" type="ORF">IPH26_11470</name>
</gene>
<organism evidence="1 2">
    <name type="scientific">Candidatus Methylophosphatis roskildensis</name>
    <dbReference type="NCBI Taxonomy" id="2899263"/>
    <lineage>
        <taxon>Bacteria</taxon>
        <taxon>Pseudomonadati</taxon>
        <taxon>Pseudomonadota</taxon>
        <taxon>Betaproteobacteria</taxon>
        <taxon>Nitrosomonadales</taxon>
        <taxon>Sterolibacteriaceae</taxon>
        <taxon>Candidatus Methylophosphatis</taxon>
    </lineage>
</organism>
<evidence type="ECO:0000313" key="2">
    <source>
        <dbReference type="Proteomes" id="UP000807785"/>
    </source>
</evidence>
<dbReference type="Proteomes" id="UP000807785">
    <property type="component" value="Unassembled WGS sequence"/>
</dbReference>
<dbReference type="InterPro" id="IPR046880">
    <property type="entry name" value="TPR-S"/>
</dbReference>
<accession>A0A9D7E4A0</accession>
<reference evidence="1" key="1">
    <citation type="submission" date="2020-10" db="EMBL/GenBank/DDBJ databases">
        <title>Connecting structure to function with the recovery of over 1000 high-quality activated sludge metagenome-assembled genomes encoding full-length rRNA genes using long-read sequencing.</title>
        <authorList>
            <person name="Singleton C.M."/>
            <person name="Petriglieri F."/>
            <person name="Kristensen J.M."/>
            <person name="Kirkegaard R.H."/>
            <person name="Michaelsen T.Y."/>
            <person name="Andersen M.H."/>
            <person name="Karst S.M."/>
            <person name="Dueholm M.S."/>
            <person name="Nielsen P.H."/>
            <person name="Albertsen M."/>
        </authorList>
    </citation>
    <scope>NUCLEOTIDE SEQUENCE</scope>
    <source>
        <strain evidence="1">Bjer_18-Q3-R1-45_BAT3C.347</strain>
    </source>
</reference>
<proteinExistence type="predicted"/>
<evidence type="ECO:0000313" key="1">
    <source>
        <dbReference type="EMBL" id="MBK6973521.1"/>
    </source>
</evidence>
<evidence type="ECO:0008006" key="3">
    <source>
        <dbReference type="Google" id="ProtNLM"/>
    </source>
</evidence>
<dbReference type="Pfam" id="PF20308">
    <property type="entry name" value="TPR-S"/>
    <property type="match status" value="1"/>
</dbReference>
<dbReference type="EMBL" id="JADJEV010000003">
    <property type="protein sequence ID" value="MBK6973521.1"/>
    <property type="molecule type" value="Genomic_DNA"/>
</dbReference>
<comment type="caution">
    <text evidence="1">The sequence shown here is derived from an EMBL/GenBank/DDBJ whole genome shotgun (WGS) entry which is preliminary data.</text>
</comment>
<sequence length="670" mass="74601">MASAFIVRPFGVKQGVDFDRVEELLIRPALQQIGVGGGTTAEIVEQGNIREDMFRLLVAADLVIADVSIHNANVFYELGIRHGLRPNATFMLRANIDEFPFDLRTDRYLSYDQTNPAARVGELAVALKATIDSGRVDSPVYQVLPRLRPPDFAVLRVVPSDFHEAVERAESAICRGDLRLLASEARSFDWAGEGLRVVGRAQCNLRALFGARETYEWLREWKADDIEANQKLATIYQRLGDLTRSDQAIARVIESPLPSRRDRAEVFALRGRNAKARWRASFVDRSGDAARETALWAPELKQALESYDQGFGQDLNHYYSGLNALSLLCIRNDLAQAMPAFWNGQFDSDEKARAELDDCVAQFQRLAGAVLLSLRSCQEMLRRQPDADPDDRLWAGISEADHAFVTGCRASFVAQRYREALAEAPAFAIESVREQIGIFDRLGLRAELVAAVQGVLASLDDRRGANGQQQIAPARVLLFTGHMIDAPGRVPARFPPTGAAERRARELIRQAVQAERALEDGQIVGIAGGACGGDILFHEICAELGIETRLFLALPRADFCRESVQHGGPDWVERYNRLCERVPPRILGATRELPKWLRSRPDYGIWQRNNLWMLFNALSLDAGSLTLIALWDQGKADGPGGTEDLVFQVQSRGHKLLRPPAEELKLLDTD</sequence>
<dbReference type="AlphaFoldDB" id="A0A9D7E4A0"/>
<name>A0A9D7E4A0_9PROT</name>
<protein>
    <recommendedName>
        <fullName evidence="3">DUF4071 domain-containing protein</fullName>
    </recommendedName>
</protein>